<dbReference type="PATRIC" id="fig|1705561.3.peg.2792"/>
<keyword evidence="2" id="KW-1185">Reference proteome</keyword>
<sequence length="108" mass="12406">MGWEYGIRTTNPVILPRIVKRLADSLTFSDLYRLEHYEHGFALLQEGSSWPEALQVSIEVASGMDEIVEGELYIYCLFHTGGDFAADWLRQMGAAMNQDDTELEWFEL</sequence>
<accession>A0A0M9BNX4</accession>
<protein>
    <submittedName>
        <fullName evidence="1">Uncharacterized protein</fullName>
    </submittedName>
</protein>
<organism evidence="1 2">
    <name type="scientific">Paenibacillus xylanivorans</name>
    <dbReference type="NCBI Taxonomy" id="1705561"/>
    <lineage>
        <taxon>Bacteria</taxon>
        <taxon>Bacillati</taxon>
        <taxon>Bacillota</taxon>
        <taxon>Bacilli</taxon>
        <taxon>Bacillales</taxon>
        <taxon>Paenibacillaceae</taxon>
        <taxon>Paenibacillus</taxon>
    </lineage>
</organism>
<evidence type="ECO:0000313" key="1">
    <source>
        <dbReference type="EMBL" id="KOY15829.1"/>
    </source>
</evidence>
<reference evidence="1 2" key="1">
    <citation type="submission" date="2015-08" db="EMBL/GenBank/DDBJ databases">
        <title>Draft genome sequence of cellulolytic and xylanolytic Paenibacillus sp. A59, isolated from a decaying forest soil from Patagonia, Argentina.</title>
        <authorList>
            <person name="Ghio S."/>
            <person name="Caceres A.M."/>
            <person name="Talia P."/>
            <person name="Grasso D."/>
            <person name="Campos E."/>
        </authorList>
    </citation>
    <scope>NUCLEOTIDE SEQUENCE [LARGE SCALE GENOMIC DNA]</scope>
    <source>
        <strain evidence="1 2">A59</strain>
    </source>
</reference>
<dbReference type="AlphaFoldDB" id="A0A0M9BNX4"/>
<dbReference type="EMBL" id="LITU01000059">
    <property type="protein sequence ID" value="KOY15829.1"/>
    <property type="molecule type" value="Genomic_DNA"/>
</dbReference>
<comment type="caution">
    <text evidence="1">The sequence shown here is derived from an EMBL/GenBank/DDBJ whole genome shotgun (WGS) entry which is preliminary data.</text>
</comment>
<evidence type="ECO:0000313" key="2">
    <source>
        <dbReference type="Proteomes" id="UP000037688"/>
    </source>
</evidence>
<dbReference type="Proteomes" id="UP000037688">
    <property type="component" value="Unassembled WGS sequence"/>
</dbReference>
<proteinExistence type="predicted"/>
<gene>
    <name evidence="1" type="ORF">AMS66_14350</name>
</gene>
<name>A0A0M9BNX4_9BACL</name>